<dbReference type="Pfam" id="PF07647">
    <property type="entry name" value="SAM_2"/>
    <property type="match status" value="1"/>
</dbReference>
<dbReference type="InterPro" id="IPR001660">
    <property type="entry name" value="SAM"/>
</dbReference>
<dbReference type="RefSeq" id="XP_042617305.1">
    <property type="nucleotide sequence ID" value="XM_042761371.1"/>
</dbReference>
<dbReference type="PANTHER" id="PTHR47302">
    <property type="entry name" value="STERILE ALPHA MOTIF DOMAIN-CONTAINING PROTEIN 3"/>
    <property type="match status" value="1"/>
</dbReference>
<dbReference type="SMART" id="SM00454">
    <property type="entry name" value="SAM"/>
    <property type="match status" value="1"/>
</dbReference>
<dbReference type="OrthoDB" id="10049949at2759"/>
<feature type="domain" description="SAM" evidence="1">
    <location>
        <begin position="5"/>
        <end position="47"/>
    </location>
</feature>
<sequence length="213" mass="25005">MVDKWTTDDVCNWLQTINLIDSKEVFREQEIDGETLLGLTERMVQKLFPTMKQQVIFLKELERLKRSSSMEQKCCEPWPAVFSLPDFPPELNESLQRKDPSFKKKEKSHLRSLLIQVLFDSITKYTWYPSHKIYTDVLGSLIKRFPFLKDTSPSGHDTLLHCLRNKFKKERIPLVHSSAVQEMKKKFGVKRNALETQSLMALSLKRRYTPVIS</sequence>
<proteinExistence type="predicted"/>
<accession>A0A9R0B0R1</accession>
<protein>
    <submittedName>
        <fullName evidence="2">Sterile alpha motif domain-containing protein 3-like</fullName>
    </submittedName>
</protein>
<dbReference type="GeneID" id="122145780"/>
<organism evidence="2">
    <name type="scientific">Cyprinus carpio</name>
    <name type="common">Common carp</name>
    <dbReference type="NCBI Taxonomy" id="7962"/>
    <lineage>
        <taxon>Eukaryota</taxon>
        <taxon>Metazoa</taxon>
        <taxon>Chordata</taxon>
        <taxon>Craniata</taxon>
        <taxon>Vertebrata</taxon>
        <taxon>Euteleostomi</taxon>
        <taxon>Actinopterygii</taxon>
        <taxon>Neopterygii</taxon>
        <taxon>Teleostei</taxon>
        <taxon>Ostariophysi</taxon>
        <taxon>Cypriniformes</taxon>
        <taxon>Cyprinidae</taxon>
        <taxon>Cyprininae</taxon>
        <taxon>Cyprinus</taxon>
    </lineage>
</organism>
<gene>
    <name evidence="2" type="primary">LOC122145780</name>
</gene>
<evidence type="ECO:0000259" key="1">
    <source>
        <dbReference type="PROSITE" id="PS50105"/>
    </source>
</evidence>
<dbReference type="KEGG" id="ccar:122145780"/>
<dbReference type="AlphaFoldDB" id="A0A9R0B0R1"/>
<reference evidence="2" key="1">
    <citation type="submission" date="2025-08" db="UniProtKB">
        <authorList>
            <consortium name="RefSeq"/>
        </authorList>
    </citation>
    <scope>IDENTIFICATION</scope>
    <source>
        <tissue evidence="2">Muscle</tissue>
    </source>
</reference>
<dbReference type="PANTHER" id="PTHR47302:SF1">
    <property type="entry name" value="STERILE ALPHA MOTIF DOMAIN-CONTAINING PROTEIN 3"/>
    <property type="match status" value="1"/>
</dbReference>
<dbReference type="InterPro" id="IPR042812">
    <property type="entry name" value="SAMD3"/>
</dbReference>
<dbReference type="Proteomes" id="UP001155660">
    <property type="component" value="Chromosome A7"/>
</dbReference>
<name>A0A9R0B0R1_CYPCA</name>
<dbReference type="PROSITE" id="PS50105">
    <property type="entry name" value="SAM_DOMAIN"/>
    <property type="match status" value="1"/>
</dbReference>
<evidence type="ECO:0000313" key="2">
    <source>
        <dbReference type="RefSeq" id="XP_042617305.1"/>
    </source>
</evidence>